<proteinExistence type="predicted"/>
<reference evidence="2" key="1">
    <citation type="submission" date="2022-07" db="EMBL/GenBank/DDBJ databases">
        <title>Taxonomy of Aspergillus series Nigri: significant species reduction supported by multi-species coalescent approaches.</title>
        <authorList>
            <person name="Bian C."/>
            <person name="Kusuya Y."/>
            <person name="Sklenar F."/>
            <person name="D'hooge E."/>
            <person name="Yaguchi T."/>
            <person name="Takahashi H."/>
            <person name="Hubka V."/>
        </authorList>
    </citation>
    <scope>NUCLEOTIDE SEQUENCE</scope>
    <source>
        <strain evidence="2">IFM 63604</strain>
    </source>
</reference>
<accession>A0A9W6EGE7</accession>
<keyword evidence="1" id="KW-0732">Signal</keyword>
<dbReference type="Proteomes" id="UP001144191">
    <property type="component" value="Unassembled WGS sequence"/>
</dbReference>
<protein>
    <recommendedName>
        <fullName evidence="4">Apple domain-containing protein</fullName>
    </recommendedName>
</protein>
<organism evidence="2 3">
    <name type="scientific">Aspergillus niger</name>
    <dbReference type="NCBI Taxonomy" id="5061"/>
    <lineage>
        <taxon>Eukaryota</taxon>
        <taxon>Fungi</taxon>
        <taxon>Dikarya</taxon>
        <taxon>Ascomycota</taxon>
        <taxon>Pezizomycotina</taxon>
        <taxon>Eurotiomycetes</taxon>
        <taxon>Eurotiomycetidae</taxon>
        <taxon>Eurotiales</taxon>
        <taxon>Aspergillaceae</taxon>
        <taxon>Aspergillus</taxon>
        <taxon>Aspergillus subgen. Circumdati</taxon>
    </lineage>
</organism>
<sequence>MKFSPALLFHLAVLSAAQASATCVPGTRETISPGYEVEYQCDVYRTGEMKVGIASTKDCAALCKDNDLTVCTYYPKTKKCMLGAVDGVDKPKAGAYYLKKVDDGWEDDEWEDPEDCEAEKADLSLSLKECEKTKAAAVASADSRAVCPNGRDHEVIYGGSHYKVWCNRNHDARSPKEIHPVSNLGNCIALCNARAWCTYALQSATEAKCQLHDLKVNAATTPGVVNSGAWTMGLKL</sequence>
<evidence type="ECO:0008006" key="4">
    <source>
        <dbReference type="Google" id="ProtNLM"/>
    </source>
</evidence>
<evidence type="ECO:0000313" key="3">
    <source>
        <dbReference type="Proteomes" id="UP001144191"/>
    </source>
</evidence>
<evidence type="ECO:0000313" key="2">
    <source>
        <dbReference type="EMBL" id="GLA56035.1"/>
    </source>
</evidence>
<feature type="chain" id="PRO_5040890149" description="Apple domain-containing protein" evidence="1">
    <location>
        <begin position="20"/>
        <end position="236"/>
    </location>
</feature>
<gene>
    <name evidence="2" type="ORF">AnigIFM63604_004093</name>
</gene>
<feature type="signal peptide" evidence="1">
    <location>
        <begin position="1"/>
        <end position="19"/>
    </location>
</feature>
<dbReference type="AlphaFoldDB" id="A0A9W6EGE7"/>
<dbReference type="EMBL" id="BRPB01000211">
    <property type="protein sequence ID" value="GLA56035.1"/>
    <property type="molecule type" value="Genomic_DNA"/>
</dbReference>
<evidence type="ECO:0000256" key="1">
    <source>
        <dbReference type="SAM" id="SignalP"/>
    </source>
</evidence>
<comment type="caution">
    <text evidence="2">The sequence shown here is derived from an EMBL/GenBank/DDBJ whole genome shotgun (WGS) entry which is preliminary data.</text>
</comment>
<name>A0A9W6EGE7_ASPNG</name>